<evidence type="ECO:0000313" key="6">
    <source>
        <dbReference type="Proteomes" id="UP000631653"/>
    </source>
</evidence>
<feature type="region of interest" description="Disordered" evidence="3">
    <location>
        <begin position="1"/>
        <end position="23"/>
    </location>
</feature>
<feature type="DNA-binding region" description="H-T-H motif" evidence="2">
    <location>
        <begin position="50"/>
        <end position="69"/>
    </location>
</feature>
<accession>A0ABX0K1J1</accession>
<reference evidence="5 6" key="1">
    <citation type="journal article" date="2020" name="Int. J. Syst. Evol. Microbiol.">
        <title>Novel acetic acid bacteria from cider fermentations: Acetobacter conturbans sp. nov. and Acetobacter fallax sp. nov.</title>
        <authorList>
            <person name="Sombolestani A.S."/>
            <person name="Cleenwerck I."/>
            <person name="Cnockaert M."/>
            <person name="Borremans W."/>
            <person name="Wieme A.D."/>
            <person name="De Vuyst L."/>
            <person name="Vandamme P."/>
        </authorList>
    </citation>
    <scope>NUCLEOTIDE SEQUENCE [LARGE SCALE GENOMIC DNA]</scope>
    <source>
        <strain evidence="5 6">LMG 1627</strain>
    </source>
</reference>
<dbReference type="PANTHER" id="PTHR30055:SF146">
    <property type="entry name" value="HTH-TYPE TRANSCRIPTIONAL DUAL REGULATOR CECR"/>
    <property type="match status" value="1"/>
</dbReference>
<dbReference type="PROSITE" id="PS50977">
    <property type="entry name" value="HTH_TETR_2"/>
    <property type="match status" value="1"/>
</dbReference>
<dbReference type="Proteomes" id="UP000631653">
    <property type="component" value="Unassembled WGS sequence"/>
</dbReference>
<dbReference type="InterPro" id="IPR001647">
    <property type="entry name" value="HTH_TetR"/>
</dbReference>
<sequence>MNGKSLHIPSCPASGRGPGRPPEMAECERREKILSAAGEVLRTHGYQAASMDKVAQCSGMSKRTLYQLFPSKQELFHALIGARLFRLSLSVRENAGTPTEELIALLSDMAAHLTRPDTVELIRAIIASAPEAEDIRHIMSTLTQCGETNILKAWLQKYCCDRGLCHENTEEKSRQLFGMTVGDLMLDALISRNLEPDAVRSFITSGARLFLAALEAERNQEGRETA</sequence>
<dbReference type="SUPFAM" id="SSF46689">
    <property type="entry name" value="Homeodomain-like"/>
    <property type="match status" value="1"/>
</dbReference>
<comment type="caution">
    <text evidence="5">The sequence shown here is derived from an EMBL/GenBank/DDBJ whole genome shotgun (WGS) entry which is preliminary data.</text>
</comment>
<dbReference type="InterPro" id="IPR039536">
    <property type="entry name" value="TetR_C_Proteobacteria"/>
</dbReference>
<dbReference type="RefSeq" id="WP_173569429.1">
    <property type="nucleotide sequence ID" value="NZ_WOSY01000004.1"/>
</dbReference>
<dbReference type="Gene3D" id="1.10.357.10">
    <property type="entry name" value="Tetracycline Repressor, domain 2"/>
    <property type="match status" value="1"/>
</dbReference>
<dbReference type="InterPro" id="IPR009057">
    <property type="entry name" value="Homeodomain-like_sf"/>
</dbReference>
<evidence type="ECO:0000259" key="4">
    <source>
        <dbReference type="PROSITE" id="PS50977"/>
    </source>
</evidence>
<evidence type="ECO:0000256" key="3">
    <source>
        <dbReference type="SAM" id="MobiDB-lite"/>
    </source>
</evidence>
<name>A0ABX0K1J1_9PROT</name>
<dbReference type="InterPro" id="IPR050109">
    <property type="entry name" value="HTH-type_TetR-like_transc_reg"/>
</dbReference>
<dbReference type="PANTHER" id="PTHR30055">
    <property type="entry name" value="HTH-TYPE TRANSCRIPTIONAL REGULATOR RUTR"/>
    <property type="match status" value="1"/>
</dbReference>
<dbReference type="EMBL" id="WOSY01000004">
    <property type="protein sequence ID" value="NHN88143.1"/>
    <property type="molecule type" value="Genomic_DNA"/>
</dbReference>
<protein>
    <submittedName>
        <fullName evidence="5">TetR family transcriptional regulator</fullName>
    </submittedName>
</protein>
<dbReference type="Pfam" id="PF14246">
    <property type="entry name" value="TetR_C_7"/>
    <property type="match status" value="1"/>
</dbReference>
<dbReference type="Pfam" id="PF00440">
    <property type="entry name" value="TetR_N"/>
    <property type="match status" value="1"/>
</dbReference>
<evidence type="ECO:0000256" key="1">
    <source>
        <dbReference type="ARBA" id="ARBA00023125"/>
    </source>
</evidence>
<keyword evidence="6" id="KW-1185">Reference proteome</keyword>
<evidence type="ECO:0000313" key="5">
    <source>
        <dbReference type="EMBL" id="NHN88143.1"/>
    </source>
</evidence>
<feature type="domain" description="HTH tetR-type" evidence="4">
    <location>
        <begin position="27"/>
        <end position="87"/>
    </location>
</feature>
<proteinExistence type="predicted"/>
<gene>
    <name evidence="5" type="ORF">GOB81_05810</name>
</gene>
<organism evidence="5 6">
    <name type="scientific">Acetobacter conturbans</name>
    <dbReference type="NCBI Taxonomy" id="1737472"/>
    <lineage>
        <taxon>Bacteria</taxon>
        <taxon>Pseudomonadati</taxon>
        <taxon>Pseudomonadota</taxon>
        <taxon>Alphaproteobacteria</taxon>
        <taxon>Acetobacterales</taxon>
        <taxon>Acetobacteraceae</taxon>
        <taxon>Acetobacter</taxon>
    </lineage>
</organism>
<keyword evidence="1 2" id="KW-0238">DNA-binding</keyword>
<dbReference type="PRINTS" id="PR00455">
    <property type="entry name" value="HTHTETR"/>
</dbReference>
<evidence type="ECO:0000256" key="2">
    <source>
        <dbReference type="PROSITE-ProRule" id="PRU00335"/>
    </source>
</evidence>